<dbReference type="Proteomes" id="UP000317078">
    <property type="component" value="Unassembled WGS sequence"/>
</dbReference>
<dbReference type="Gene3D" id="3.20.20.370">
    <property type="entry name" value="Glycoside hydrolase/deacetylase"/>
    <property type="match status" value="1"/>
</dbReference>
<dbReference type="AlphaFoldDB" id="A0A502GH94"/>
<dbReference type="RefSeq" id="WP_140880889.1">
    <property type="nucleotide sequence ID" value="NZ_RCZP01000001.1"/>
</dbReference>
<reference evidence="1 2" key="1">
    <citation type="journal article" date="2019" name="Environ. Microbiol.">
        <title>Species interactions and distinct microbial communities in high Arctic permafrost affected cryosols are associated with the CH4 and CO2 gas fluxes.</title>
        <authorList>
            <person name="Altshuler I."/>
            <person name="Hamel J."/>
            <person name="Turney S."/>
            <person name="Magnuson E."/>
            <person name="Levesque R."/>
            <person name="Greer C."/>
            <person name="Whyte L.G."/>
        </authorList>
    </citation>
    <scope>NUCLEOTIDE SEQUENCE [LARGE SCALE GENOMIC DNA]</scope>
    <source>
        <strain evidence="1 2">S9.3B</strain>
    </source>
</reference>
<organism evidence="1 2">
    <name type="scientific">Muricoccus nepalensis</name>
    <dbReference type="NCBI Taxonomy" id="1854500"/>
    <lineage>
        <taxon>Bacteria</taxon>
        <taxon>Pseudomonadati</taxon>
        <taxon>Pseudomonadota</taxon>
        <taxon>Alphaproteobacteria</taxon>
        <taxon>Acetobacterales</taxon>
        <taxon>Roseomonadaceae</taxon>
        <taxon>Muricoccus</taxon>
    </lineage>
</organism>
<gene>
    <name evidence="1" type="ORF">EAH89_00950</name>
</gene>
<proteinExistence type="predicted"/>
<dbReference type="SUPFAM" id="SSF88713">
    <property type="entry name" value="Glycoside hydrolase/deacetylase"/>
    <property type="match status" value="1"/>
</dbReference>
<comment type="caution">
    <text evidence="1">The sequence shown here is derived from an EMBL/GenBank/DDBJ whole genome shotgun (WGS) entry which is preliminary data.</text>
</comment>
<dbReference type="EMBL" id="RCZP01000001">
    <property type="protein sequence ID" value="TPG61161.1"/>
    <property type="molecule type" value="Genomic_DNA"/>
</dbReference>
<keyword evidence="2" id="KW-1185">Reference proteome</keyword>
<sequence length="295" mass="32474">MQSNPRIPYRMASAAPALPPLQGKRLLVQLVVNIEHWLFDQPMPRTVLTPPHGRDQVPDVPNFAWAEYGMRCGMPRLFRLFGERGLPAGASFNAGVIDAYPECAAAVLEAGWEFIGHGFHQKALHGEGDESGVIDASLDKIERFSGRRPRGWLSPGLRESARAPDLLRAAGIDYVFDWVLDDQPCWMRTTGGPMIAMPYTLELNDSVIYAVERQATGEMHSRFTRTLACLEGEFAAGPRILTLALHPHLIAVPHRIGELAAMLDTLQARDDTLFVQSHEIADWFAAACPAASAGL</sequence>
<accession>A0A502GH94</accession>
<evidence type="ECO:0000313" key="2">
    <source>
        <dbReference type="Proteomes" id="UP000317078"/>
    </source>
</evidence>
<protein>
    <submittedName>
        <fullName evidence="1">Uncharacterized protein</fullName>
    </submittedName>
</protein>
<dbReference type="InterPro" id="IPR011330">
    <property type="entry name" value="Glyco_hydro/deAcase_b/a-brl"/>
</dbReference>
<dbReference type="PANTHER" id="PTHR43123:SF4">
    <property type="entry name" value="POLYSACCHARIDE DEACETYLASE"/>
    <property type="match status" value="1"/>
</dbReference>
<dbReference type="CDD" id="cd10979">
    <property type="entry name" value="CE4_PuuE_like"/>
    <property type="match status" value="1"/>
</dbReference>
<dbReference type="GO" id="GO:0005975">
    <property type="term" value="P:carbohydrate metabolic process"/>
    <property type="evidence" value="ECO:0007669"/>
    <property type="project" value="InterPro"/>
</dbReference>
<evidence type="ECO:0000313" key="1">
    <source>
        <dbReference type="EMBL" id="TPG61161.1"/>
    </source>
</evidence>
<dbReference type="PANTHER" id="PTHR43123">
    <property type="entry name" value="POLYSACCHARIDE DEACETYLASE-RELATED"/>
    <property type="match status" value="1"/>
</dbReference>
<name>A0A502GH94_9PROT</name>
<dbReference type="OrthoDB" id="9787041at2"/>